<dbReference type="Proteomes" id="UP001629953">
    <property type="component" value="Unassembled WGS sequence"/>
</dbReference>
<dbReference type="RefSeq" id="WP_408623152.1">
    <property type="nucleotide sequence ID" value="NZ_JBEQCT010000002.1"/>
</dbReference>
<evidence type="ECO:0000313" key="2">
    <source>
        <dbReference type="Proteomes" id="UP001629953"/>
    </source>
</evidence>
<dbReference type="Pfam" id="PF14907">
    <property type="entry name" value="NTP_transf_5"/>
    <property type="match status" value="1"/>
</dbReference>
<proteinExistence type="predicted"/>
<reference evidence="1 2" key="1">
    <citation type="journal article" date="2013" name="Int. J. Syst. Evol. Microbiol.">
        <title>Celerinatantimonas yamalensis sp. nov., a cold-adapted diazotrophic bacterium from a cold permafrost brine.</title>
        <authorList>
            <person name="Shcherbakova V."/>
            <person name="Chuvilskaya N."/>
            <person name="Rivkina E."/>
            <person name="Demidov N."/>
            <person name="Uchaeva V."/>
            <person name="Suetin S."/>
            <person name="Suzina N."/>
            <person name="Gilichinsky D."/>
        </authorList>
    </citation>
    <scope>NUCLEOTIDE SEQUENCE [LARGE SCALE GENOMIC DNA]</scope>
    <source>
        <strain evidence="1 2">C7</strain>
    </source>
</reference>
<organism evidence="1 2">
    <name type="scientific">Celerinatantimonas yamalensis</name>
    <dbReference type="NCBI Taxonomy" id="559956"/>
    <lineage>
        <taxon>Bacteria</taxon>
        <taxon>Pseudomonadati</taxon>
        <taxon>Pseudomonadota</taxon>
        <taxon>Gammaproteobacteria</taxon>
        <taxon>Celerinatantimonadaceae</taxon>
        <taxon>Celerinatantimonas</taxon>
    </lineage>
</organism>
<dbReference type="Gene3D" id="3.30.460.40">
    <property type="match status" value="1"/>
</dbReference>
<name>A0ABW9G5P8_9GAMM</name>
<gene>
    <name evidence="1" type="ORF">ABUE30_07780</name>
</gene>
<dbReference type="InterPro" id="IPR039498">
    <property type="entry name" value="NTP_transf_5"/>
</dbReference>
<sequence length="407" mass="47234">MSDMKAILLELISPKDSITASQLAVLTDAHWQQLIHMAREHRIAPLLYWRLKEKKLQLPAVLWQTLKEYYQRAVIRGLTMQAELLKLHQLLEQAGIAHIALKGSYLSYFVYPNPALRPMRDIDLLIPDEQLMAAYQLLLAQGYVHPPKYQGDVQSAQAMLKHLMPLQSPSQVVVELHNKVLNPDDWPGEDLTTDPHFWARCRDVDMAGRTIHFMSATDLLLHLIIHASYDHKFNNGPLILSDIAFLIQKEPIDWALFWQKAEEGGGCDGCSLVLYMLKLYDERVDIQGLQTVGRGGQALAQDAKYFYELTLQDYHARGDQILLSNLMRDGWWHKIWILTRKIFPSKTNISLQFPVSRHSPFVYCYYPLRWLYILQRLPAVFKSNQQQELNHQAKKLAVLLQWFDEKE</sequence>
<accession>A0ABW9G5P8</accession>
<comment type="caution">
    <text evidence="1">The sequence shown here is derived from an EMBL/GenBank/DDBJ whole genome shotgun (WGS) entry which is preliminary data.</text>
</comment>
<dbReference type="EMBL" id="JBEQCT010000002">
    <property type="protein sequence ID" value="MFM2484965.1"/>
    <property type="molecule type" value="Genomic_DNA"/>
</dbReference>
<protein>
    <submittedName>
        <fullName evidence="1">Nucleotidyltransferase family protein</fullName>
    </submittedName>
</protein>
<keyword evidence="2" id="KW-1185">Reference proteome</keyword>
<evidence type="ECO:0000313" key="1">
    <source>
        <dbReference type="EMBL" id="MFM2484965.1"/>
    </source>
</evidence>